<evidence type="ECO:0000313" key="3">
    <source>
        <dbReference type="EMBL" id="MUU79731.1"/>
    </source>
</evidence>
<feature type="chain" id="PRO_5026688854" evidence="1">
    <location>
        <begin position="21"/>
        <end position="810"/>
    </location>
</feature>
<protein>
    <submittedName>
        <fullName evidence="3">T9SS type B sorting domain-containing protein</fullName>
    </submittedName>
</protein>
<name>A0A6L6UBL2_9FLAO</name>
<dbReference type="Gene3D" id="3.10.100.10">
    <property type="entry name" value="Mannose-Binding Protein A, subunit A"/>
    <property type="match status" value="1"/>
</dbReference>
<dbReference type="PANTHER" id="PTHR22803">
    <property type="entry name" value="MANNOSE, PHOSPHOLIPASE, LECTIN RECEPTOR RELATED"/>
    <property type="match status" value="1"/>
</dbReference>
<dbReference type="RefSeq" id="WP_157364791.1">
    <property type="nucleotide sequence ID" value="NZ_WOWS01000007.1"/>
</dbReference>
<dbReference type="InterPro" id="IPR016186">
    <property type="entry name" value="C-type_lectin-like/link_sf"/>
</dbReference>
<dbReference type="AlphaFoldDB" id="A0A6L6UBL2"/>
<dbReference type="Proteomes" id="UP000478208">
    <property type="component" value="Unassembled WGS sequence"/>
</dbReference>
<dbReference type="PROSITE" id="PS50041">
    <property type="entry name" value="C_TYPE_LECTIN_2"/>
    <property type="match status" value="1"/>
</dbReference>
<dbReference type="SUPFAM" id="SSF56436">
    <property type="entry name" value="C-type lectin-like"/>
    <property type="match status" value="1"/>
</dbReference>
<dbReference type="InterPro" id="IPR034007">
    <property type="entry name" value="CTLD_bac"/>
</dbReference>
<dbReference type="InterPro" id="IPR026341">
    <property type="entry name" value="T9SS_type_B"/>
</dbReference>
<evidence type="ECO:0000256" key="1">
    <source>
        <dbReference type="SAM" id="SignalP"/>
    </source>
</evidence>
<dbReference type="InterPro" id="IPR016187">
    <property type="entry name" value="CTDL_fold"/>
</dbReference>
<dbReference type="InterPro" id="IPR001304">
    <property type="entry name" value="C-type_lectin-like"/>
</dbReference>
<keyword evidence="1" id="KW-0732">Signal</keyword>
<comment type="caution">
    <text evidence="3">The sequence shown here is derived from an EMBL/GenBank/DDBJ whole genome shotgun (WGS) entry which is preliminary data.</text>
</comment>
<dbReference type="InterPro" id="IPR050111">
    <property type="entry name" value="C-type_lectin/snaclec_domain"/>
</dbReference>
<keyword evidence="4" id="KW-1185">Reference proteome</keyword>
<dbReference type="CDD" id="cd03603">
    <property type="entry name" value="CLECT_VCBS"/>
    <property type="match status" value="1"/>
</dbReference>
<dbReference type="Pfam" id="PF19081">
    <property type="entry name" value="Ig_7"/>
    <property type="match status" value="1"/>
</dbReference>
<dbReference type="EMBL" id="WOWS01000007">
    <property type="protein sequence ID" value="MUU79731.1"/>
    <property type="molecule type" value="Genomic_DNA"/>
</dbReference>
<dbReference type="NCBIfam" id="TIGR04131">
    <property type="entry name" value="Bac_Flav_CTERM"/>
    <property type="match status" value="1"/>
</dbReference>
<feature type="signal peptide" evidence="1">
    <location>
        <begin position="1"/>
        <end position="20"/>
    </location>
</feature>
<dbReference type="InterPro" id="IPR044023">
    <property type="entry name" value="Ig_7"/>
</dbReference>
<feature type="domain" description="C-type lectin" evidence="2">
    <location>
        <begin position="142"/>
        <end position="267"/>
    </location>
</feature>
<organism evidence="3 4">
    <name type="scientific">Winogradskyella endarachnes</name>
    <dbReference type="NCBI Taxonomy" id="2681965"/>
    <lineage>
        <taxon>Bacteria</taxon>
        <taxon>Pseudomonadati</taxon>
        <taxon>Bacteroidota</taxon>
        <taxon>Flavobacteriia</taxon>
        <taxon>Flavobacteriales</taxon>
        <taxon>Flavobacteriaceae</taxon>
        <taxon>Winogradskyella</taxon>
    </lineage>
</organism>
<accession>A0A6L6UBL2</accession>
<reference evidence="3 4" key="1">
    <citation type="submission" date="2019-12" db="EMBL/GenBank/DDBJ databases">
        <authorList>
            <person name="Li J."/>
        </authorList>
    </citation>
    <scope>NUCLEOTIDE SEQUENCE [LARGE SCALE GENOMIC DNA]</scope>
    <source>
        <strain evidence="3 4">HL2-2</strain>
    </source>
</reference>
<proteinExistence type="predicted"/>
<sequence length="810" mass="89063">MKIKGLHVFFALLFGFQVCAQNFPPEITITGNQLYCVESEIPIVTYVSITDQNSEDTTLSEVIIQISEGYEFGLDNLSLQGDHPNIIASWNASEGILALIGPATFTEFEAAIESTVFQTTQTNFTQDRQFSVNLGNANYLPSTGHYYFYVSSPGITWTEARDIAASQDYFGLQGYLATITTEEESQLAGAQSSGTGWIGGSDVESEGTWKWMTGPEEGQIFWQGEANGSAPNGMFAFWNTSEPNNLNQEHYAHITAPTVGVLGAWNDLSNTGEIDVNSDYHPQGYIVEFGGMPNDPEINLSASSNLIMPRITIENMAFCGADNYSLSVQANVSDVWWFESETATTPIHSGLNYNVNIDASTSFWLAPVVPDCNANLDRLPFTITINPLPNVSNITIIQCEDSVMDGISNFNLSDYNASIVGGSLNNFEIEFFENEDFTIPINDEDYVNVSNNQTVYALVTNTITNCSNSAEVVLSVNTTISNTATLNVCDNFEETGMVTFDLSLAENQILDGESSDITILGYYQSYSDALLQTNQLSSSYTNIEPYNQTVYARLEQNGTCYSIAEIYLVVDSIPALLEDEDVYYCVNSFPNTISLYGGIVNDIPNNYAYEWSTGETTISIDVNEVGVYEVFVTKPLGCTNKRTITVLPSATATVESVEVIDLSENNTISILVSGDGTYLFALDDENGIYQESNVFNDVPAGIHQIYIKDVKAGCGIISEDIAVLGFPKFFTPNGDAKNETWQIKGFVSLNNSPISVKIFNRYGKLLATLNSQNSSWDGSHNGKLMPTDDYWFVAELNEGRTNQGHFTLKR</sequence>
<evidence type="ECO:0000259" key="2">
    <source>
        <dbReference type="PROSITE" id="PS50041"/>
    </source>
</evidence>
<evidence type="ECO:0000313" key="4">
    <source>
        <dbReference type="Proteomes" id="UP000478208"/>
    </source>
</evidence>
<gene>
    <name evidence="3" type="ORF">GN138_14865</name>
</gene>
<dbReference type="Pfam" id="PF13585">
    <property type="entry name" value="CHU_C"/>
    <property type="match status" value="1"/>
</dbReference>